<dbReference type="EMBL" id="MEKH01000009">
    <property type="protein sequence ID" value="ODO02883.1"/>
    <property type="molecule type" value="Genomic_DNA"/>
</dbReference>
<reference evidence="2 3" key="1">
    <citation type="submission" date="2016-06" db="EMBL/GenBank/DDBJ databases">
        <title>Evolution of pathogenesis and genome organization in the Tremellales.</title>
        <authorList>
            <person name="Cuomo C."/>
            <person name="Litvintseva A."/>
            <person name="Heitman J."/>
            <person name="Chen Y."/>
            <person name="Sun S."/>
            <person name="Springer D."/>
            <person name="Dromer F."/>
            <person name="Young S."/>
            <person name="Zeng Q."/>
            <person name="Chapman S."/>
            <person name="Gujja S."/>
            <person name="Saif S."/>
            <person name="Birren B."/>
        </authorList>
    </citation>
    <scope>NUCLEOTIDE SEQUENCE [LARGE SCALE GENOMIC DNA]</scope>
    <source>
        <strain evidence="2 3">CBS 6273</strain>
    </source>
</reference>
<gene>
    <name evidence="2" type="ORF">I350_05724</name>
</gene>
<feature type="region of interest" description="Disordered" evidence="1">
    <location>
        <begin position="1"/>
        <end position="22"/>
    </location>
</feature>
<feature type="region of interest" description="Disordered" evidence="1">
    <location>
        <begin position="111"/>
        <end position="148"/>
    </location>
</feature>
<name>A0A1E3JPZ9_9TREE</name>
<dbReference type="AlphaFoldDB" id="A0A1E3JPZ9"/>
<feature type="region of interest" description="Disordered" evidence="1">
    <location>
        <begin position="59"/>
        <end position="98"/>
    </location>
</feature>
<evidence type="ECO:0000313" key="2">
    <source>
        <dbReference type="EMBL" id="ODO02883.1"/>
    </source>
</evidence>
<accession>A0A1E3JPZ9</accession>
<protein>
    <submittedName>
        <fullName evidence="2">Uncharacterized protein</fullName>
    </submittedName>
</protein>
<organism evidence="2 3">
    <name type="scientific">Cryptococcus amylolentus CBS 6273</name>
    <dbReference type="NCBI Taxonomy" id="1296118"/>
    <lineage>
        <taxon>Eukaryota</taxon>
        <taxon>Fungi</taxon>
        <taxon>Dikarya</taxon>
        <taxon>Basidiomycota</taxon>
        <taxon>Agaricomycotina</taxon>
        <taxon>Tremellomycetes</taxon>
        <taxon>Tremellales</taxon>
        <taxon>Cryptococcaceae</taxon>
        <taxon>Cryptococcus</taxon>
    </lineage>
</organism>
<evidence type="ECO:0000256" key="1">
    <source>
        <dbReference type="SAM" id="MobiDB-lite"/>
    </source>
</evidence>
<dbReference type="Proteomes" id="UP000095149">
    <property type="component" value="Unassembled WGS sequence"/>
</dbReference>
<comment type="caution">
    <text evidence="2">The sequence shown here is derived from an EMBL/GenBank/DDBJ whole genome shotgun (WGS) entry which is preliminary data.</text>
</comment>
<feature type="compositionally biased region" description="Polar residues" evidence="1">
    <location>
        <begin position="9"/>
        <end position="22"/>
    </location>
</feature>
<proteinExistence type="predicted"/>
<sequence>MSIHIEATKASTDIPQQEQQDTPVSVFEYQAQALADDSSLLEDDAPSCPTCDILLPQEAVAAAEPADSSHAQNTPPHSPSPSEADSVSERDNEQSAETLSDLVDNIAAAEEADDACKKRKQDNEDEGGRAPSETNQEPASGPVNAPPVALPTCNECRLARRRCRLPEGSSSQDNACERCVMIDRLLHRTTIQGDYGPSPGHNNITLLESSLASRSIVCLLAWPRYLHDSVPIHEELGHGRHPSLDHLSFTFSALRHRSPHS</sequence>
<evidence type="ECO:0000313" key="3">
    <source>
        <dbReference type="Proteomes" id="UP000095149"/>
    </source>
</evidence>
<feature type="compositionally biased region" description="Polar residues" evidence="1">
    <location>
        <begin position="69"/>
        <end position="85"/>
    </location>
</feature>